<evidence type="ECO:0000313" key="3">
    <source>
        <dbReference type="EMBL" id="TFV74018.1"/>
    </source>
</evidence>
<evidence type="ECO:0000256" key="1">
    <source>
        <dbReference type="ARBA" id="ARBA00022679"/>
    </source>
</evidence>
<dbReference type="InterPro" id="IPR013216">
    <property type="entry name" value="Methyltransf_11"/>
</dbReference>
<dbReference type="GO" id="GO:0032259">
    <property type="term" value="P:methylation"/>
    <property type="evidence" value="ECO:0007669"/>
    <property type="project" value="UniProtKB-KW"/>
</dbReference>
<keyword evidence="1 3" id="KW-0808">Transferase</keyword>
<dbReference type="AlphaFoldDB" id="A0A4Y9P3Q0"/>
<protein>
    <submittedName>
        <fullName evidence="3">Class I SAM-dependent methyltransferase</fullName>
    </submittedName>
</protein>
<dbReference type="CDD" id="cd02440">
    <property type="entry name" value="AdoMet_MTases"/>
    <property type="match status" value="1"/>
</dbReference>
<dbReference type="RefSeq" id="WP_135164829.1">
    <property type="nucleotide sequence ID" value="NZ_SPQS01000010.1"/>
</dbReference>
<organism evidence="3 4">
    <name type="scientific">Bradyrhizobium frederickii</name>
    <dbReference type="NCBI Taxonomy" id="2560054"/>
    <lineage>
        <taxon>Bacteria</taxon>
        <taxon>Pseudomonadati</taxon>
        <taxon>Pseudomonadota</taxon>
        <taxon>Alphaproteobacteria</taxon>
        <taxon>Hyphomicrobiales</taxon>
        <taxon>Nitrobacteraceae</taxon>
        <taxon>Bradyrhizobium</taxon>
    </lineage>
</organism>
<dbReference type="InterPro" id="IPR029063">
    <property type="entry name" value="SAM-dependent_MTases_sf"/>
</dbReference>
<dbReference type="InterPro" id="IPR050447">
    <property type="entry name" value="Erg6_SMT_methyltransf"/>
</dbReference>
<gene>
    <name evidence="3" type="ORF">E4K64_18650</name>
</gene>
<dbReference type="PANTHER" id="PTHR44068">
    <property type="entry name" value="ZGC:194242"/>
    <property type="match status" value="1"/>
</dbReference>
<feature type="domain" description="Methyltransferase type 11" evidence="2">
    <location>
        <begin position="59"/>
        <end position="152"/>
    </location>
</feature>
<dbReference type="Pfam" id="PF08241">
    <property type="entry name" value="Methyltransf_11"/>
    <property type="match status" value="1"/>
</dbReference>
<comment type="caution">
    <text evidence="3">The sequence shown here is derived from an EMBL/GenBank/DDBJ whole genome shotgun (WGS) entry which is preliminary data.</text>
</comment>
<accession>A0A4Y9P3Q0</accession>
<evidence type="ECO:0000259" key="2">
    <source>
        <dbReference type="Pfam" id="PF08241"/>
    </source>
</evidence>
<name>A0A4Y9P3Q0_9BRAD</name>
<reference evidence="3 4" key="1">
    <citation type="submission" date="2019-03" db="EMBL/GenBank/DDBJ databases">
        <title>Bradyrhizobium strains diversity.</title>
        <authorList>
            <person name="Urquiaga M.C.O."/>
            <person name="Hungria M."/>
            <person name="Delamuta J.R.M."/>
            <person name="Klepa M.S."/>
        </authorList>
    </citation>
    <scope>NUCLEOTIDE SEQUENCE [LARGE SCALE GENOMIC DNA]</scope>
    <source>
        <strain evidence="3 4">CNPSo 3426</strain>
    </source>
</reference>
<dbReference type="Gene3D" id="3.40.50.150">
    <property type="entry name" value="Vaccinia Virus protein VP39"/>
    <property type="match status" value="1"/>
</dbReference>
<sequence>MSTSAALKQAPTQPDLAAIKQRQHGAWSSGDYAVVGTTLQIVGEQLCEALDLRAGSKVLDVAAGNGNATLAAARRWCDVTSTDYVPALLKRGQERAAADHLTVEFREADAEALPFADASYDVVLSTFGVMFTPDQEKAASELARVCKSGGKIGLANWTPQGFIGQLFKTIGKHLPPPAGVKSPALWGTPARLEEMFASQASDISAEPRMFVFRYRSPEHWLDVFKTFYGPTLKAFAALDESGQAALRRDLLALLGEFNHADDGTIVVHSEYLEAVITKR</sequence>
<dbReference type="GO" id="GO:0008757">
    <property type="term" value="F:S-adenosylmethionine-dependent methyltransferase activity"/>
    <property type="evidence" value="ECO:0007669"/>
    <property type="project" value="InterPro"/>
</dbReference>
<proteinExistence type="predicted"/>
<dbReference type="EMBL" id="SPQS01000010">
    <property type="protein sequence ID" value="TFV74018.1"/>
    <property type="molecule type" value="Genomic_DNA"/>
</dbReference>
<dbReference type="PANTHER" id="PTHR44068:SF11">
    <property type="entry name" value="GERANYL DIPHOSPHATE 2-C-METHYLTRANSFERASE"/>
    <property type="match status" value="1"/>
</dbReference>
<evidence type="ECO:0000313" key="4">
    <source>
        <dbReference type="Proteomes" id="UP000297700"/>
    </source>
</evidence>
<dbReference type="Proteomes" id="UP000297700">
    <property type="component" value="Unassembled WGS sequence"/>
</dbReference>
<keyword evidence="3" id="KW-0489">Methyltransferase</keyword>
<dbReference type="SUPFAM" id="SSF53335">
    <property type="entry name" value="S-adenosyl-L-methionine-dependent methyltransferases"/>
    <property type="match status" value="1"/>
</dbReference>